<dbReference type="InterPro" id="IPR017938">
    <property type="entry name" value="Riboflavin_synthase-like_b-brl"/>
</dbReference>
<evidence type="ECO:0000313" key="2">
    <source>
        <dbReference type="EMBL" id="CEG12058.1"/>
    </source>
</evidence>
<feature type="domain" description="FAD-binding FR-type" evidence="1">
    <location>
        <begin position="1"/>
        <end position="95"/>
    </location>
</feature>
<dbReference type="InterPro" id="IPR019480">
    <property type="entry name" value="Dihydroorotate_DH_Fe-S-bd"/>
</dbReference>
<sequence length="261" mass="28750">MFAKIIAKRTENENKTIATLKFDKGINQGLKIKPGQFLMVWIPGINEKPFSVSKISDNYCEVTIAKVGNFTEALFNKNINECIGIRGPFGNGFDVNNIGNDSGKIKEIKEIFVIAGGVGLAPLAQLPEIYKSQNFTFAVGSKTKNELFFIERLKSDKNTKIFISTDDGSTGFKGFVTGLAEETIKNTNYKFDLIIVCGRREMLKASGKISKKYNIPLQISADSFMKCGIGICGSCAIGKFIVCKDGPVFMNDDVDYVLNLM</sequence>
<proteinExistence type="predicted"/>
<accession>A0A098E7R3</accession>
<dbReference type="GO" id="GO:0051537">
    <property type="term" value="F:2 iron, 2 sulfur cluster binding"/>
    <property type="evidence" value="ECO:0007669"/>
    <property type="project" value="InterPro"/>
</dbReference>
<dbReference type="GO" id="GO:0006221">
    <property type="term" value="P:pyrimidine nucleotide biosynthetic process"/>
    <property type="evidence" value="ECO:0007669"/>
    <property type="project" value="InterPro"/>
</dbReference>
<reference evidence="2" key="1">
    <citation type="submission" date="2014-09" db="EMBL/GenBank/DDBJ databases">
        <authorList>
            <person name="Probst J Alexander"/>
        </authorList>
    </citation>
    <scope>NUCLEOTIDE SEQUENCE</scope>
</reference>
<dbReference type="Gene3D" id="3.40.50.80">
    <property type="entry name" value="Nucleotide-binding domain of ferredoxin-NADP reductase (FNR) module"/>
    <property type="match status" value="1"/>
</dbReference>
<dbReference type="GO" id="GO:0050660">
    <property type="term" value="F:flavin adenine dinucleotide binding"/>
    <property type="evidence" value="ECO:0007669"/>
    <property type="project" value="InterPro"/>
</dbReference>
<dbReference type="PANTHER" id="PTHR43513:SF3">
    <property type="entry name" value="DIHYDROOROTATE DEHYDROGENASE B (NAD(+)), ELECTRON TRANSFER SUBUNIT-RELATED"/>
    <property type="match status" value="1"/>
</dbReference>
<dbReference type="Pfam" id="PF10418">
    <property type="entry name" value="DHODB_Fe-S_bind"/>
    <property type="match status" value="1"/>
</dbReference>
<dbReference type="Gene3D" id="2.40.30.10">
    <property type="entry name" value="Translation factors"/>
    <property type="match status" value="1"/>
</dbReference>
<dbReference type="SUPFAM" id="SSF52343">
    <property type="entry name" value="Ferredoxin reductase-like, C-terminal NADP-linked domain"/>
    <property type="match status" value="1"/>
</dbReference>
<dbReference type="EMBL" id="CCXY01000102">
    <property type="protein sequence ID" value="CEG12058.1"/>
    <property type="molecule type" value="Genomic_DNA"/>
</dbReference>
<dbReference type="InterPro" id="IPR050353">
    <property type="entry name" value="PyrK_electron_transfer"/>
</dbReference>
<dbReference type="PROSITE" id="PS51384">
    <property type="entry name" value="FAD_FR"/>
    <property type="match status" value="1"/>
</dbReference>
<dbReference type="SUPFAM" id="SSF63380">
    <property type="entry name" value="Riboflavin synthase domain-like"/>
    <property type="match status" value="1"/>
</dbReference>
<dbReference type="InterPro" id="IPR017927">
    <property type="entry name" value="FAD-bd_FR_type"/>
</dbReference>
<dbReference type="PIRSF" id="PIRSF006816">
    <property type="entry name" value="Cyc3_hyd_g"/>
    <property type="match status" value="1"/>
</dbReference>
<dbReference type="InterPro" id="IPR012165">
    <property type="entry name" value="Cyt_c3_hydrogenase_gsu"/>
</dbReference>
<dbReference type="GO" id="GO:0016491">
    <property type="term" value="F:oxidoreductase activity"/>
    <property type="evidence" value="ECO:0007669"/>
    <property type="project" value="InterPro"/>
</dbReference>
<evidence type="ECO:0000259" key="1">
    <source>
        <dbReference type="PROSITE" id="PS51384"/>
    </source>
</evidence>
<gene>
    <name evidence="2" type="primary">pyrK</name>
    <name evidence="2" type="ORF">MSIBF_A1900006</name>
</gene>
<name>A0A098E7R3_9ZZZZ</name>
<organism evidence="2">
    <name type="scientific">groundwater metagenome</name>
    <dbReference type="NCBI Taxonomy" id="717931"/>
    <lineage>
        <taxon>unclassified sequences</taxon>
        <taxon>metagenomes</taxon>
        <taxon>ecological metagenomes</taxon>
    </lineage>
</organism>
<dbReference type="InterPro" id="IPR039261">
    <property type="entry name" value="FNR_nucleotide-bd"/>
</dbReference>
<dbReference type="PANTHER" id="PTHR43513">
    <property type="entry name" value="DIHYDROOROTATE DEHYDROGENASE B (NAD(+)), ELECTRON TRANSFER SUBUNIT"/>
    <property type="match status" value="1"/>
</dbReference>
<dbReference type="NCBIfam" id="NF000796">
    <property type="entry name" value="PRK00054.1-1"/>
    <property type="match status" value="1"/>
</dbReference>
<dbReference type="AlphaFoldDB" id="A0A098E7R3"/>
<protein>
    <submittedName>
        <fullName evidence="2">Putative dihydroorotate dehydrogenase B (NAD(+)), electron transfer subunit</fullName>
    </submittedName>
</protein>